<dbReference type="HAMAP" id="MF_00917">
    <property type="entry name" value="QueE"/>
    <property type="match status" value="1"/>
</dbReference>
<dbReference type="PANTHER" id="PTHR42836:SF1">
    <property type="entry name" value="7-CARBOXY-7-DEAZAGUANINE SYNTHASE"/>
    <property type="match status" value="1"/>
</dbReference>
<comment type="cofactor">
    <cofactor evidence="8">
        <name>[4Fe-4S] cluster</name>
        <dbReference type="ChEBI" id="CHEBI:49883"/>
    </cofactor>
    <text evidence="8">Binds 1 [4Fe-4S] cluster. The cluster is coordinated with 3 cysteines and an exchangeable S-adenosyl-L-methionine.</text>
</comment>
<feature type="binding site" evidence="8">
    <location>
        <position position="45"/>
    </location>
    <ligand>
        <name>Mg(2+)</name>
        <dbReference type="ChEBI" id="CHEBI:18420"/>
    </ligand>
</feature>
<comment type="subunit">
    <text evidence="8">Homodimer.</text>
</comment>
<evidence type="ECO:0000256" key="4">
    <source>
        <dbReference type="ARBA" id="ARBA00022842"/>
    </source>
</evidence>
<dbReference type="GO" id="GO:0016840">
    <property type="term" value="F:carbon-nitrogen lyase activity"/>
    <property type="evidence" value="ECO:0007669"/>
    <property type="project" value="UniProtKB-UniRule"/>
</dbReference>
<dbReference type="SUPFAM" id="SSF102114">
    <property type="entry name" value="Radical SAM enzymes"/>
    <property type="match status" value="1"/>
</dbReference>
<feature type="binding site" evidence="8">
    <location>
        <begin position="121"/>
        <end position="123"/>
    </location>
    <ligand>
        <name>S-adenosyl-L-methionine</name>
        <dbReference type="ChEBI" id="CHEBI:59789"/>
    </ligand>
</feature>
<feature type="binding site" evidence="8">
    <location>
        <position position="32"/>
    </location>
    <ligand>
        <name>substrate</name>
    </ligand>
</feature>
<dbReference type="SFLD" id="SFLDS00029">
    <property type="entry name" value="Radical_SAM"/>
    <property type="match status" value="1"/>
</dbReference>
<dbReference type="InterPro" id="IPR007197">
    <property type="entry name" value="rSAM"/>
</dbReference>
<keyword evidence="4 8" id="KW-0460">Magnesium</keyword>
<feature type="binding site" evidence="8">
    <location>
        <position position="40"/>
    </location>
    <ligand>
        <name>[4Fe-4S] cluster</name>
        <dbReference type="ChEBI" id="CHEBI:49883"/>
        <note>4Fe-4S-S-AdoMet</note>
    </ligand>
</feature>
<dbReference type="EC" id="4.3.99.3" evidence="8"/>
<feature type="binding site" evidence="8">
    <location>
        <position position="76"/>
    </location>
    <ligand>
        <name>substrate</name>
    </ligand>
</feature>
<dbReference type="RefSeq" id="WP_021170361.1">
    <property type="nucleotide sequence ID" value="NZ_CTRP01000014.1"/>
</dbReference>
<dbReference type="PROSITE" id="PS51918">
    <property type="entry name" value="RADICAL_SAM"/>
    <property type="match status" value="1"/>
</dbReference>
<dbReference type="InterPro" id="IPR024924">
    <property type="entry name" value="7-CO-7-deazaguanine_synth-like"/>
</dbReference>
<proteinExistence type="inferred from homology"/>
<keyword evidence="1 8" id="KW-0004">4Fe-4S</keyword>
<comment type="pathway">
    <text evidence="8">Purine metabolism; 7-cyano-7-deazaguanine biosynthesis.</text>
</comment>
<dbReference type="GO" id="GO:0008616">
    <property type="term" value="P:tRNA queuosine(34) biosynthetic process"/>
    <property type="evidence" value="ECO:0007669"/>
    <property type="project" value="UniProtKB-UniRule"/>
</dbReference>
<evidence type="ECO:0000313" key="10">
    <source>
        <dbReference type="EMBL" id="CQR74360.1"/>
    </source>
</evidence>
<dbReference type="InterPro" id="IPR058240">
    <property type="entry name" value="rSAM_sf"/>
</dbReference>
<dbReference type="CDD" id="cd01335">
    <property type="entry name" value="Radical_SAM"/>
    <property type="match status" value="1"/>
</dbReference>
<feature type="binding site" evidence="8">
    <location>
        <position position="43"/>
    </location>
    <ligand>
        <name>[4Fe-4S] cluster</name>
        <dbReference type="ChEBI" id="CHEBI:49883"/>
        <note>4Fe-4S-S-AdoMet</note>
    </ligand>
</feature>
<dbReference type="Proteomes" id="UP000049855">
    <property type="component" value="Unassembled WGS sequence"/>
</dbReference>
<accession>A0A0U1L3W9</accession>
<comment type="cofactor">
    <cofactor evidence="8">
        <name>S-adenosyl-L-methionine</name>
        <dbReference type="ChEBI" id="CHEBI:59789"/>
    </cofactor>
    <text evidence="8">Binds 1 S-adenosyl-L-methionine per subunit.</text>
</comment>
<dbReference type="EMBL" id="CTRP01000014">
    <property type="protein sequence ID" value="CQR74360.1"/>
    <property type="molecule type" value="Genomic_DNA"/>
</dbReference>
<gene>
    <name evidence="8" type="primary">queE</name>
    <name evidence="10" type="ORF">SpAn4DRAFT_0822</name>
</gene>
<dbReference type="GO" id="GO:1904047">
    <property type="term" value="F:S-adenosyl-L-methionine binding"/>
    <property type="evidence" value="ECO:0007669"/>
    <property type="project" value="UniProtKB-UniRule"/>
</dbReference>
<evidence type="ECO:0000256" key="5">
    <source>
        <dbReference type="ARBA" id="ARBA00023004"/>
    </source>
</evidence>
<dbReference type="PANTHER" id="PTHR42836">
    <property type="entry name" value="7-CARBOXY-7-DEAZAGUANINE SYNTHASE"/>
    <property type="match status" value="1"/>
</dbReference>
<protein>
    <recommendedName>
        <fullName evidence="8">7-carboxy-7-deazaguanine synthase</fullName>
        <shortName evidence="8">CDG synthase</shortName>
        <ecNumber evidence="8">4.3.99.3</ecNumber>
    </recommendedName>
    <alternativeName>
        <fullName evidence="8">Queuosine biosynthesis protein QueE</fullName>
    </alternativeName>
</protein>
<keyword evidence="2 8" id="KW-0949">S-adenosyl-L-methionine</keyword>
<keyword evidence="7 8" id="KW-0456">Lyase</keyword>
<evidence type="ECO:0000256" key="7">
    <source>
        <dbReference type="ARBA" id="ARBA00023239"/>
    </source>
</evidence>
<feature type="domain" description="Radical SAM core" evidence="9">
    <location>
        <begin position="23"/>
        <end position="200"/>
    </location>
</feature>
<dbReference type="Pfam" id="PF04055">
    <property type="entry name" value="Radical_SAM"/>
    <property type="match status" value="1"/>
</dbReference>
<reference evidence="11" key="1">
    <citation type="submission" date="2015-03" db="EMBL/GenBank/DDBJ databases">
        <authorList>
            <person name="Nijsse Bart"/>
        </authorList>
    </citation>
    <scope>NUCLEOTIDE SEQUENCE [LARGE SCALE GENOMIC DNA]</scope>
</reference>
<feature type="binding site" evidence="8">
    <location>
        <position position="36"/>
    </location>
    <ligand>
        <name>[4Fe-4S] cluster</name>
        <dbReference type="ChEBI" id="CHEBI:49883"/>
        <note>4Fe-4S-S-AdoMet</note>
    </ligand>
</feature>
<feature type="binding site" evidence="8">
    <location>
        <begin position="42"/>
        <end position="44"/>
    </location>
    <ligand>
        <name>S-adenosyl-L-methionine</name>
        <dbReference type="ChEBI" id="CHEBI:59789"/>
    </ligand>
</feature>
<evidence type="ECO:0000256" key="2">
    <source>
        <dbReference type="ARBA" id="ARBA00022691"/>
    </source>
</evidence>
<dbReference type="AlphaFoldDB" id="A0A0U1L3W9"/>
<dbReference type="UniPathway" id="UPA00391"/>
<comment type="cofactor">
    <cofactor evidence="8">
        <name>Mg(2+)</name>
        <dbReference type="ChEBI" id="CHEBI:18420"/>
    </cofactor>
</comment>
<dbReference type="GO" id="GO:0051539">
    <property type="term" value="F:4 iron, 4 sulfur cluster binding"/>
    <property type="evidence" value="ECO:0007669"/>
    <property type="project" value="UniProtKB-UniRule"/>
</dbReference>
<name>A0A0U1L3W9_9FIRM</name>
<comment type="catalytic activity">
    <reaction evidence="8">
        <text>6-carboxy-5,6,7,8-tetrahydropterin + H(+) = 7-carboxy-7-carbaguanine + NH4(+)</text>
        <dbReference type="Rhea" id="RHEA:27974"/>
        <dbReference type="ChEBI" id="CHEBI:15378"/>
        <dbReference type="ChEBI" id="CHEBI:28938"/>
        <dbReference type="ChEBI" id="CHEBI:61032"/>
        <dbReference type="ChEBI" id="CHEBI:61036"/>
        <dbReference type="EC" id="4.3.99.3"/>
    </reaction>
</comment>
<evidence type="ECO:0000256" key="6">
    <source>
        <dbReference type="ARBA" id="ARBA00023014"/>
    </source>
</evidence>
<keyword evidence="5 8" id="KW-0408">Iron</keyword>
<comment type="function">
    <text evidence="8">Catalyzes the complex heterocyclic radical-mediated conversion of 6-carboxy-5,6,7,8-tetrahydropterin (CPH4) to 7-carboxy-7-deazaguanine (CDG), a step common to the biosynthetic pathways of all 7-deazapurine-containing compounds.</text>
</comment>
<organism evidence="10 11">
    <name type="scientific">Sporomusa ovata</name>
    <dbReference type="NCBI Taxonomy" id="2378"/>
    <lineage>
        <taxon>Bacteria</taxon>
        <taxon>Bacillati</taxon>
        <taxon>Bacillota</taxon>
        <taxon>Negativicutes</taxon>
        <taxon>Selenomonadales</taxon>
        <taxon>Sporomusaceae</taxon>
        <taxon>Sporomusa</taxon>
    </lineage>
</organism>
<keyword evidence="3 8" id="KW-0479">Metal-binding</keyword>
<evidence type="ECO:0000259" key="9">
    <source>
        <dbReference type="PROSITE" id="PS51918"/>
    </source>
</evidence>
<keyword evidence="6 8" id="KW-0411">Iron-sulfur</keyword>
<comment type="caution">
    <text evidence="8">Lacks conserved residue(s) required for the propagation of feature annotation.</text>
</comment>
<dbReference type="InterPro" id="IPR013785">
    <property type="entry name" value="Aldolase_TIM"/>
</dbReference>
<evidence type="ECO:0000256" key="1">
    <source>
        <dbReference type="ARBA" id="ARBA00022485"/>
    </source>
</evidence>
<keyword evidence="11" id="KW-1185">Reference proteome</keyword>
<evidence type="ECO:0000313" key="11">
    <source>
        <dbReference type="Proteomes" id="UP000049855"/>
    </source>
</evidence>
<sequence>MGTIDILYPIIEIFSSIQGEGFHMGKGATFIRVAGCNLRCSWCDTGYSFDLSKSKWMNVDEIVAAECFSHHHVVITGGEPSLYNLEPLVRALHKLGKYVAIETNGTNPIPVEWGIDWITASPKPANGFALACRADELKYVVDDEFSIDVISKHNVPEGRIFLQIESGRQESLQKAYDLINRYPELQLRLGIQMHKVLNFR</sequence>
<evidence type="ECO:0000256" key="3">
    <source>
        <dbReference type="ARBA" id="ARBA00022723"/>
    </source>
</evidence>
<dbReference type="GO" id="GO:0000287">
    <property type="term" value="F:magnesium ion binding"/>
    <property type="evidence" value="ECO:0007669"/>
    <property type="project" value="UniProtKB-UniRule"/>
</dbReference>
<dbReference type="Gene3D" id="3.20.20.70">
    <property type="entry name" value="Aldolase class I"/>
    <property type="match status" value="1"/>
</dbReference>
<keyword evidence="8" id="KW-0671">Queuosine biosynthesis</keyword>
<evidence type="ECO:0000256" key="8">
    <source>
        <dbReference type="HAMAP-Rule" id="MF_00917"/>
    </source>
</evidence>
<comment type="similarity">
    <text evidence="8">Belongs to the radical SAM superfamily. 7-carboxy-7-deazaguanine synthase family.</text>
</comment>
<feature type="binding site" evidence="8">
    <location>
        <begin position="17"/>
        <end position="19"/>
    </location>
    <ligand>
        <name>substrate</name>
    </ligand>
</feature>
<dbReference type="PIRSF" id="PIRSF000370">
    <property type="entry name" value="QueE"/>
    <property type="match status" value="1"/>
</dbReference>
<feature type="binding site" evidence="8">
    <location>
        <position position="78"/>
    </location>
    <ligand>
        <name>S-adenosyl-L-methionine</name>
        <dbReference type="ChEBI" id="CHEBI:59789"/>
    </ligand>
</feature>